<keyword evidence="7 11" id="KW-0256">Endoplasmic reticulum</keyword>
<comment type="subcellular location">
    <subcellularLocation>
        <location evidence="1 11">Endoplasmic reticulum membrane</location>
        <topology evidence="1 11">Multi-pass membrane protein</topology>
    </subcellularLocation>
</comment>
<dbReference type="Proteomes" id="UP001151699">
    <property type="component" value="Chromosome A"/>
</dbReference>
<evidence type="ECO:0000256" key="4">
    <source>
        <dbReference type="ARBA" id="ARBA00022676"/>
    </source>
</evidence>
<dbReference type="Pfam" id="PF03901">
    <property type="entry name" value="Glyco_transf_22"/>
    <property type="match status" value="1"/>
</dbReference>
<dbReference type="EC" id="2.4.1.-" evidence="11"/>
<organism evidence="12 13">
    <name type="scientific">Pseudolycoriella hygida</name>
    <dbReference type="NCBI Taxonomy" id="35572"/>
    <lineage>
        <taxon>Eukaryota</taxon>
        <taxon>Metazoa</taxon>
        <taxon>Ecdysozoa</taxon>
        <taxon>Arthropoda</taxon>
        <taxon>Hexapoda</taxon>
        <taxon>Insecta</taxon>
        <taxon>Pterygota</taxon>
        <taxon>Neoptera</taxon>
        <taxon>Endopterygota</taxon>
        <taxon>Diptera</taxon>
        <taxon>Nematocera</taxon>
        <taxon>Sciaroidea</taxon>
        <taxon>Sciaridae</taxon>
        <taxon>Pseudolycoriella</taxon>
    </lineage>
</organism>
<evidence type="ECO:0000256" key="5">
    <source>
        <dbReference type="ARBA" id="ARBA00022679"/>
    </source>
</evidence>
<evidence type="ECO:0000256" key="10">
    <source>
        <dbReference type="ARBA" id="ARBA00038466"/>
    </source>
</evidence>
<dbReference type="GO" id="GO:0006506">
    <property type="term" value="P:GPI anchor biosynthetic process"/>
    <property type="evidence" value="ECO:0007669"/>
    <property type="project" value="UniProtKB-KW"/>
</dbReference>
<keyword evidence="5" id="KW-0808">Transferase</keyword>
<feature type="transmembrane region" description="Helical" evidence="11">
    <location>
        <begin position="108"/>
        <end position="130"/>
    </location>
</feature>
<keyword evidence="13" id="KW-1185">Reference proteome</keyword>
<keyword evidence="4 11" id="KW-0328">Glycosyltransferase</keyword>
<gene>
    <name evidence="12" type="primary">PIG-Z</name>
    <name evidence="12" type="ORF">Bhyg_01870</name>
</gene>
<dbReference type="EMBL" id="WJQU01000001">
    <property type="protein sequence ID" value="KAJ6646657.1"/>
    <property type="molecule type" value="Genomic_DNA"/>
</dbReference>
<feature type="transmembrane region" description="Helical" evidence="11">
    <location>
        <begin position="455"/>
        <end position="473"/>
    </location>
</feature>
<sequence>MQLKKYIKIIQRNDKSIRTYFVLAIVRVLLVFIPQFGYIHPDEFFQSMEVMAGDEYGLEHTRTWEFNTTFPIRSIVVPYFCVKIPLNFLKFITLYVRYYFQIDLRTSYALLVFPRLIMVLFSFVNDWSLFRICKSHGVNYEIRMVAMASSFVILVFGSRTFSNTIEMGLCSVLLYIVADTMVHSNTVIFQADFLQTKYDAAETTVEKVKLYKMKSSLPNHSFNNCWLIATICVVGVFNRPTFLFFGMPIVFFWLLRGMGTKTVSFMDFNLRICALVVSAIPSLIFFIIMDSLYFGYLSLSDIHVMDVGIDNFVVTPLNFIRYNIDPQNTAQHGVHPKYLHILVNIPLLYNILGVVSIFSFGSMIYRFCCADYKNLPRAQSIIALMTAAIFVPLGFLSLINHQEPRFLLPLTIPIIFLHATKLQNGIRGYQSMNCNRIVDFICSKLFFKNIAGATVLRHWYIINIILTFFFGFLHQGGVFQMANQISNSVLVHDNVTHVHLVTSHIYNVPLSFFFIPSTKTILTNHETGQKYRRNKRFFLYEYGGMDVDELYRKMKIILDYNEMKLATANQKYQLYLTIPTSLTEDLSLAFWRSNSTVMKHERVKVFYPHLSTEALPKFSIKHPTEIKTDVFDLDEKCSLYEKESSDDSMVSIAIKQFSSIVHQFGLALYRIDVRRKGHSIK</sequence>
<evidence type="ECO:0000256" key="6">
    <source>
        <dbReference type="ARBA" id="ARBA00022692"/>
    </source>
</evidence>
<evidence type="ECO:0000256" key="9">
    <source>
        <dbReference type="ARBA" id="ARBA00023136"/>
    </source>
</evidence>
<name>A0A9Q0S5Z9_9DIPT</name>
<evidence type="ECO:0000256" key="8">
    <source>
        <dbReference type="ARBA" id="ARBA00022989"/>
    </source>
</evidence>
<dbReference type="AlphaFoldDB" id="A0A9Q0S5Z9"/>
<dbReference type="PANTHER" id="PTHR22760:SF3">
    <property type="entry name" value="GPI MANNOSYLTRANSFERASE 4"/>
    <property type="match status" value="1"/>
</dbReference>
<dbReference type="OrthoDB" id="10066429at2759"/>
<evidence type="ECO:0000256" key="2">
    <source>
        <dbReference type="ARBA" id="ARBA00004687"/>
    </source>
</evidence>
<evidence type="ECO:0000256" key="11">
    <source>
        <dbReference type="RuleBase" id="RU363075"/>
    </source>
</evidence>
<comment type="caution">
    <text evidence="12">The sequence shown here is derived from an EMBL/GenBank/DDBJ whole genome shotgun (WGS) entry which is preliminary data.</text>
</comment>
<reference evidence="12" key="1">
    <citation type="submission" date="2022-07" db="EMBL/GenBank/DDBJ databases">
        <authorList>
            <person name="Trinca V."/>
            <person name="Uliana J.V.C."/>
            <person name="Torres T.T."/>
            <person name="Ward R.J."/>
            <person name="Monesi N."/>
        </authorList>
    </citation>
    <scope>NUCLEOTIDE SEQUENCE</scope>
    <source>
        <strain evidence="12">HSMRA1968</strain>
        <tissue evidence="12">Whole embryos</tissue>
    </source>
</reference>
<dbReference type="PANTHER" id="PTHR22760">
    <property type="entry name" value="GLYCOSYLTRANSFERASE"/>
    <property type="match status" value="1"/>
</dbReference>
<evidence type="ECO:0000256" key="7">
    <source>
        <dbReference type="ARBA" id="ARBA00022824"/>
    </source>
</evidence>
<feature type="transmembrane region" description="Helical" evidence="11">
    <location>
        <begin position="142"/>
        <end position="161"/>
    </location>
</feature>
<keyword evidence="9 11" id="KW-0472">Membrane</keyword>
<feature type="transmembrane region" description="Helical" evidence="11">
    <location>
        <begin position="20"/>
        <end position="39"/>
    </location>
</feature>
<evidence type="ECO:0000256" key="3">
    <source>
        <dbReference type="ARBA" id="ARBA00022502"/>
    </source>
</evidence>
<protein>
    <recommendedName>
        <fullName evidence="11">Mannosyltransferase</fullName>
        <ecNumber evidence="11">2.4.1.-</ecNumber>
    </recommendedName>
</protein>
<dbReference type="GO" id="GO:0005789">
    <property type="term" value="C:endoplasmic reticulum membrane"/>
    <property type="evidence" value="ECO:0007669"/>
    <property type="project" value="UniProtKB-SubCell"/>
</dbReference>
<evidence type="ECO:0000313" key="12">
    <source>
        <dbReference type="EMBL" id="KAJ6646657.1"/>
    </source>
</evidence>
<keyword evidence="6 11" id="KW-0812">Transmembrane</keyword>
<accession>A0A9Q0S5Z9</accession>
<feature type="transmembrane region" description="Helical" evidence="11">
    <location>
        <begin position="268"/>
        <end position="289"/>
    </location>
</feature>
<comment type="pathway">
    <text evidence="2">Glycolipid biosynthesis; glycosylphosphatidylinositol-anchor biosynthesis.</text>
</comment>
<comment type="similarity">
    <text evidence="10">Belongs to the glycosyltransferase 22 family. PIGZ subfamily.</text>
</comment>
<feature type="transmembrane region" description="Helical" evidence="11">
    <location>
        <begin position="226"/>
        <end position="256"/>
    </location>
</feature>
<feature type="transmembrane region" description="Helical" evidence="11">
    <location>
        <begin position="76"/>
        <end position="96"/>
    </location>
</feature>
<evidence type="ECO:0000313" key="13">
    <source>
        <dbReference type="Proteomes" id="UP001151699"/>
    </source>
</evidence>
<feature type="transmembrane region" description="Helical" evidence="11">
    <location>
        <begin position="168"/>
        <end position="189"/>
    </location>
</feature>
<feature type="transmembrane region" description="Helical" evidence="11">
    <location>
        <begin position="347"/>
        <end position="368"/>
    </location>
</feature>
<dbReference type="GO" id="GO:0000026">
    <property type="term" value="F:alpha-1,2-mannosyltransferase activity"/>
    <property type="evidence" value="ECO:0007669"/>
    <property type="project" value="TreeGrafter"/>
</dbReference>
<dbReference type="InterPro" id="IPR005599">
    <property type="entry name" value="GPI_mannosylTrfase"/>
</dbReference>
<feature type="transmembrane region" description="Helical" evidence="11">
    <location>
        <begin position="380"/>
        <end position="399"/>
    </location>
</feature>
<keyword evidence="8 11" id="KW-1133">Transmembrane helix</keyword>
<proteinExistence type="inferred from homology"/>
<keyword evidence="3" id="KW-0337">GPI-anchor biosynthesis</keyword>
<evidence type="ECO:0000256" key="1">
    <source>
        <dbReference type="ARBA" id="ARBA00004477"/>
    </source>
</evidence>